<proteinExistence type="predicted"/>
<comment type="caution">
    <text evidence="2">The sequence shown here is derived from an EMBL/GenBank/DDBJ whole genome shotgun (WGS) entry which is preliminary data.</text>
</comment>
<feature type="transmembrane region" description="Helical" evidence="1">
    <location>
        <begin position="119"/>
        <end position="140"/>
    </location>
</feature>
<keyword evidence="3" id="KW-1185">Reference proteome</keyword>
<gene>
    <name evidence="2" type="ORF">OnM2_090028</name>
</gene>
<keyword evidence="1" id="KW-1133">Transmembrane helix</keyword>
<dbReference type="Proteomes" id="UP000286134">
    <property type="component" value="Unassembled WGS sequence"/>
</dbReference>
<dbReference type="AlphaFoldDB" id="A0A420HCZ3"/>
<evidence type="ECO:0000313" key="2">
    <source>
        <dbReference type="EMBL" id="RKF55312.1"/>
    </source>
</evidence>
<dbReference type="OrthoDB" id="3248508at2759"/>
<keyword evidence="1" id="KW-0812">Transmembrane</keyword>
<accession>A0A420HCZ3</accession>
<reference evidence="2 3" key="1">
    <citation type="journal article" date="2018" name="BMC Genomics">
        <title>Comparative genome analyses reveal sequence features reflecting distinct modes of host-adaptation between dicot and monocot powdery mildew.</title>
        <authorList>
            <person name="Wu Y."/>
            <person name="Ma X."/>
            <person name="Pan Z."/>
            <person name="Kale S.D."/>
            <person name="Song Y."/>
            <person name="King H."/>
            <person name="Zhang Q."/>
            <person name="Presley C."/>
            <person name="Deng X."/>
            <person name="Wei C.I."/>
            <person name="Xiao S."/>
        </authorList>
    </citation>
    <scope>NUCLEOTIDE SEQUENCE [LARGE SCALE GENOMIC DNA]</scope>
    <source>
        <strain evidence="2">UMSG2</strain>
    </source>
</reference>
<organism evidence="2 3">
    <name type="scientific">Erysiphe neolycopersici</name>
    <dbReference type="NCBI Taxonomy" id="212602"/>
    <lineage>
        <taxon>Eukaryota</taxon>
        <taxon>Fungi</taxon>
        <taxon>Dikarya</taxon>
        <taxon>Ascomycota</taxon>
        <taxon>Pezizomycotina</taxon>
        <taxon>Leotiomycetes</taxon>
        <taxon>Erysiphales</taxon>
        <taxon>Erysiphaceae</taxon>
        <taxon>Erysiphe</taxon>
    </lineage>
</organism>
<name>A0A420HCZ3_9PEZI</name>
<dbReference type="GO" id="GO:0000712">
    <property type="term" value="P:resolution of meiotic recombination intermediates"/>
    <property type="evidence" value="ECO:0007669"/>
    <property type="project" value="TreeGrafter"/>
</dbReference>
<dbReference type="SUPFAM" id="SSF50249">
    <property type="entry name" value="Nucleic acid-binding proteins"/>
    <property type="match status" value="1"/>
</dbReference>
<dbReference type="STRING" id="212602.A0A420HCZ3"/>
<dbReference type="EMBL" id="MCFK01009064">
    <property type="protein sequence ID" value="RKF55312.1"/>
    <property type="molecule type" value="Genomic_DNA"/>
</dbReference>
<evidence type="ECO:0000256" key="1">
    <source>
        <dbReference type="SAM" id="Phobius"/>
    </source>
</evidence>
<dbReference type="InterPro" id="IPR052469">
    <property type="entry name" value="MEIOB"/>
</dbReference>
<keyword evidence="1" id="KW-0472">Membrane</keyword>
<dbReference type="GO" id="GO:0008310">
    <property type="term" value="F:single-stranded DNA 3'-5' DNA exonuclease activity"/>
    <property type="evidence" value="ECO:0007669"/>
    <property type="project" value="TreeGrafter"/>
</dbReference>
<dbReference type="PANTHER" id="PTHR21166:SF2">
    <property type="entry name" value="CELL DIVISION CONTROL PROTEIN 24 OB DOMAIN-CONTAINING PROTEIN-RELATED"/>
    <property type="match status" value="1"/>
</dbReference>
<dbReference type="GO" id="GO:0003697">
    <property type="term" value="F:single-stranded DNA binding"/>
    <property type="evidence" value="ECO:0007669"/>
    <property type="project" value="TreeGrafter"/>
</dbReference>
<dbReference type="Gene3D" id="2.40.50.140">
    <property type="entry name" value="Nucleic acid-binding proteins"/>
    <property type="match status" value="1"/>
</dbReference>
<dbReference type="PANTHER" id="PTHR21166">
    <property type="entry name" value="CELL DIVISION CONTROL PROTEIN 24 OB DOMAIN-CONTAINING PROTEIN-RELATED"/>
    <property type="match status" value="1"/>
</dbReference>
<dbReference type="InterPro" id="IPR012340">
    <property type="entry name" value="NA-bd_OB-fold"/>
</dbReference>
<protein>
    <submittedName>
        <fullName evidence="2">Putative nucleic acid-binding protein</fullName>
    </submittedName>
</protein>
<sequence length="517" mass="58809">MPNQKSSEKVQLSIKSFYKREVHPEQQISSPTLTAKAGDGFTEVELVNSLDPLSRMWDPDREYKKLAICQIYAGPKHISFMGRIVNMRNYYGTSTEQPKARGWHQLIIKDDTGAISVKLYFAITPFPLQLGLLLTLWTAFVSETLPCNMQEHQHQLLVRKNTINVNMFPGRVASDHILIHHKTSSSMVNICRRPLEYQATQGLPQLVPLDSYLKNGHDDVNGIKILVIVKNIGPSRKVKRKDDSSKENEVADVGLMDNTAECCITLWNDTISSAHTWRPKDTVLLITNPGYRSPCSSVNHSRGSLQILQYTMIEVDPNVKDAHWLRQWAKRKARQEALTWEPTEDDWGSETSLRWTIRRFFTLAELDNWTRSDWNRSFTGYINVIIRNMNICRLHLRSKLMCGQCCGNLLYSNSSTLDCATCGKPTSLLPNACTVGQLLDETGCINGSSLQWSPKAWENLFGRPPEAVAAWSASDCELFEQRLCFLRVHLHVGWREAHVNLDKKSEIAKLSVLSVHM</sequence>
<evidence type="ECO:0000313" key="3">
    <source>
        <dbReference type="Proteomes" id="UP000286134"/>
    </source>
</evidence>